<evidence type="ECO:0000313" key="2">
    <source>
        <dbReference type="Proteomes" id="UP000243688"/>
    </source>
</evidence>
<accession>A0A2A6E3J3</accession>
<name>A0A2A6E3J3_9BACL</name>
<sequence>MNPIPNPHPMPLSRQLDLVFREIRDELSAVSSGTLFIHIRNNTIGKFGIRHLPIIPKNGKIIPDSSPGLSQRHQDAFRLMVIEALKHRRGWTHGEIQIDFRLKQNVLHASIVFESNYNLANLLHTGKT</sequence>
<proteinExistence type="predicted"/>
<protein>
    <recommendedName>
        <fullName evidence="3">O-methyltransferase</fullName>
    </recommendedName>
</protein>
<evidence type="ECO:0008006" key="3">
    <source>
        <dbReference type="Google" id="ProtNLM"/>
    </source>
</evidence>
<comment type="caution">
    <text evidence="1">The sequence shown here is derived from an EMBL/GenBank/DDBJ whole genome shotgun (WGS) entry which is preliminary data.</text>
</comment>
<dbReference type="Proteomes" id="UP000243688">
    <property type="component" value="Unassembled WGS sequence"/>
</dbReference>
<gene>
    <name evidence="1" type="ORF">BLM47_01725</name>
</gene>
<dbReference type="EMBL" id="MOXJ01000002">
    <property type="protein sequence ID" value="PDO11482.1"/>
    <property type="molecule type" value="Genomic_DNA"/>
</dbReference>
<dbReference type="AlphaFoldDB" id="A0A2A6E3J3"/>
<organism evidence="1 2">
    <name type="scientific">Candidatus Reconcilbacillus cellulovorans</name>
    <dbReference type="NCBI Taxonomy" id="1906605"/>
    <lineage>
        <taxon>Bacteria</taxon>
        <taxon>Bacillati</taxon>
        <taxon>Bacillota</taxon>
        <taxon>Bacilli</taxon>
        <taxon>Bacillales</taxon>
        <taxon>Paenibacillaceae</taxon>
        <taxon>Candidatus Reconcilbacillus</taxon>
    </lineage>
</organism>
<evidence type="ECO:0000313" key="1">
    <source>
        <dbReference type="EMBL" id="PDO11482.1"/>
    </source>
</evidence>
<reference evidence="1 2" key="1">
    <citation type="submission" date="2016-12" db="EMBL/GenBank/DDBJ databases">
        <title>Candidatus Reconcilibacillus cellulovorans genome.</title>
        <authorList>
            <person name="Kolinko S."/>
            <person name="Wu Y.-W."/>
            <person name="Tachea F."/>
            <person name="Denzel E."/>
            <person name="Hiras J."/>
            <person name="Baecker N."/>
            <person name="Chan L.J."/>
            <person name="Eichorst S.A."/>
            <person name="Frey D."/>
            <person name="Adams P.D."/>
            <person name="Pray T."/>
            <person name="Tanjore D."/>
            <person name="Petzold C.J."/>
            <person name="Gladden J.M."/>
            <person name="Simmons B.A."/>
            <person name="Singer S.W."/>
        </authorList>
    </citation>
    <scope>NUCLEOTIDE SEQUENCE [LARGE SCALE GENOMIC DNA]</scope>
    <source>
        <strain evidence="1">JTherm</strain>
    </source>
</reference>